<dbReference type="SUPFAM" id="SSF52833">
    <property type="entry name" value="Thioredoxin-like"/>
    <property type="match status" value="1"/>
</dbReference>
<organism evidence="2">
    <name type="scientific">Bathycoccus sp. RCC716 virus 1</name>
    <dbReference type="NCBI Taxonomy" id="2530038"/>
    <lineage>
        <taxon>Viruses</taxon>
        <taxon>Varidnaviria</taxon>
        <taxon>Bamfordvirae</taxon>
        <taxon>Nucleocytoviricota</taxon>
        <taxon>Megaviricetes</taxon>
        <taxon>Algavirales</taxon>
        <taxon>Phycodnaviridae</taxon>
        <taxon>Prasinovirus</taxon>
    </lineage>
</organism>
<evidence type="ECO:0008006" key="3">
    <source>
        <dbReference type="Google" id="ProtNLM"/>
    </source>
</evidence>
<keyword evidence="1" id="KW-1133">Transmembrane helix</keyword>
<dbReference type="EMBL" id="MK522034">
    <property type="protein sequence ID" value="QOR60191.1"/>
    <property type="molecule type" value="Genomic_DNA"/>
</dbReference>
<dbReference type="InterPro" id="IPR036249">
    <property type="entry name" value="Thioredoxin-like_sf"/>
</dbReference>
<sequence>MSRPKIKIYQININMLPFIILGAINTYIFLNTGKTTPKGTWTVYGTTWCGWTTKQLEYLKKKGFDHKFVDCEKGKCDGIDAFPVLESPNGERITGYKEI</sequence>
<keyword evidence="1" id="KW-0812">Transmembrane</keyword>
<evidence type="ECO:0000256" key="1">
    <source>
        <dbReference type="SAM" id="Phobius"/>
    </source>
</evidence>
<feature type="transmembrane region" description="Helical" evidence="1">
    <location>
        <begin position="12"/>
        <end position="30"/>
    </location>
</feature>
<keyword evidence="1" id="KW-0472">Membrane</keyword>
<name>A0A7S6NXW5_9PHYC</name>
<protein>
    <recommendedName>
        <fullName evidence="3">Glutaredoxin domain-containing protein</fullName>
    </recommendedName>
</protein>
<reference evidence="2" key="1">
    <citation type="submission" date="2019-02" db="EMBL/GenBank/DDBJ databases">
        <authorList>
            <person name="Bachy C."/>
            <person name="Yung C.-M."/>
            <person name="Roux S."/>
            <person name="Sullivan M.B."/>
            <person name="Worden A.Z."/>
        </authorList>
    </citation>
    <scope>NUCLEOTIDE SEQUENCE</scope>
    <source>
        <strain evidence="2">BII-V1</strain>
    </source>
</reference>
<dbReference type="Gene3D" id="3.40.30.10">
    <property type="entry name" value="Glutaredoxin"/>
    <property type="match status" value="1"/>
</dbReference>
<evidence type="ECO:0000313" key="2">
    <source>
        <dbReference type="EMBL" id="QOR60191.1"/>
    </source>
</evidence>
<accession>A0A7S6NXW5</accession>
<proteinExistence type="predicted"/>